<feature type="transmembrane region" description="Helical" evidence="2">
    <location>
        <begin position="88"/>
        <end position="110"/>
    </location>
</feature>
<feature type="transmembrane region" description="Helical" evidence="2">
    <location>
        <begin position="289"/>
        <end position="314"/>
    </location>
</feature>
<dbReference type="AlphaFoldDB" id="A0A224YK56"/>
<organism evidence="4">
    <name type="scientific">Rhipicephalus zambeziensis</name>
    <dbReference type="NCBI Taxonomy" id="60191"/>
    <lineage>
        <taxon>Eukaryota</taxon>
        <taxon>Metazoa</taxon>
        <taxon>Ecdysozoa</taxon>
        <taxon>Arthropoda</taxon>
        <taxon>Chelicerata</taxon>
        <taxon>Arachnida</taxon>
        <taxon>Acari</taxon>
        <taxon>Parasitiformes</taxon>
        <taxon>Ixodida</taxon>
        <taxon>Ixodoidea</taxon>
        <taxon>Ixodidae</taxon>
        <taxon>Rhipicephalinae</taxon>
        <taxon>Rhipicephalus</taxon>
        <taxon>Rhipicephalus</taxon>
    </lineage>
</organism>
<evidence type="ECO:0000259" key="3">
    <source>
        <dbReference type="Pfam" id="PF25044"/>
    </source>
</evidence>
<feature type="domain" description="DUF7789" evidence="3">
    <location>
        <begin position="186"/>
        <end position="310"/>
    </location>
</feature>
<feature type="transmembrane region" description="Helical" evidence="2">
    <location>
        <begin position="153"/>
        <end position="174"/>
    </location>
</feature>
<evidence type="ECO:0000313" key="4">
    <source>
        <dbReference type="EMBL" id="MAA18038.1"/>
    </source>
</evidence>
<evidence type="ECO:0000256" key="2">
    <source>
        <dbReference type="SAM" id="Phobius"/>
    </source>
</evidence>
<feature type="domain" description="DUF7789" evidence="3">
    <location>
        <begin position="43"/>
        <end position="147"/>
    </location>
</feature>
<feature type="transmembrane region" description="Helical" evidence="2">
    <location>
        <begin position="57"/>
        <end position="76"/>
    </location>
</feature>
<keyword evidence="2" id="KW-0812">Transmembrane</keyword>
<keyword evidence="2" id="KW-1133">Transmembrane helix</keyword>
<reference evidence="4" key="1">
    <citation type="journal article" date="2017" name="Parasit. Vectors">
        <title>Sialotranscriptomics of Rhipicephalus zambeziensis reveals intricate expression profiles of secretory proteins and suggests tight temporal transcriptional regulation during blood-feeding.</title>
        <authorList>
            <person name="de Castro M.H."/>
            <person name="de Klerk D."/>
            <person name="Pienaar R."/>
            <person name="Rees D.J.G."/>
            <person name="Mans B.J."/>
        </authorList>
    </citation>
    <scope>NUCLEOTIDE SEQUENCE</scope>
    <source>
        <tissue evidence="4">Salivary glands</tissue>
    </source>
</reference>
<feature type="transmembrane region" description="Helical" evidence="2">
    <location>
        <begin position="195"/>
        <end position="218"/>
    </location>
</feature>
<feature type="transmembrane region" description="Helical" evidence="2">
    <location>
        <begin position="224"/>
        <end position="244"/>
    </location>
</feature>
<feature type="region of interest" description="Disordered" evidence="1">
    <location>
        <begin position="1"/>
        <end position="33"/>
    </location>
</feature>
<dbReference type="EMBL" id="GFPF01006892">
    <property type="protein sequence ID" value="MAA18038.1"/>
    <property type="molecule type" value="Transcribed_RNA"/>
</dbReference>
<keyword evidence="2" id="KW-0472">Membrane</keyword>
<name>A0A224YK56_9ACAR</name>
<evidence type="ECO:0000256" key="1">
    <source>
        <dbReference type="SAM" id="MobiDB-lite"/>
    </source>
</evidence>
<dbReference type="PANTHER" id="PTHR39299">
    <property type="entry name" value="TRANSMEMBRANE PROTEIN"/>
    <property type="match status" value="1"/>
</dbReference>
<protein>
    <submittedName>
        <fullName evidence="4">Conserved plasma membrane protein</fullName>
    </submittedName>
</protein>
<dbReference type="InterPro" id="IPR056691">
    <property type="entry name" value="DUF7789"/>
</dbReference>
<feature type="transmembrane region" description="Helical" evidence="2">
    <location>
        <begin position="256"/>
        <end position="277"/>
    </location>
</feature>
<accession>A0A224YK56</accession>
<feature type="transmembrane region" description="Helical" evidence="2">
    <location>
        <begin position="117"/>
        <end position="133"/>
    </location>
</feature>
<dbReference type="PANTHER" id="PTHR39299:SF1">
    <property type="entry name" value="TRANSMEMBRANE PROTEIN"/>
    <property type="match status" value="1"/>
</dbReference>
<dbReference type="Pfam" id="PF25044">
    <property type="entry name" value="DUF7789"/>
    <property type="match status" value="2"/>
</dbReference>
<sequence length="366" mass="40476">MGSLQNAVGAEPSTAASGRESPPTSFSQLGIPTGPDLRNTALFGPIKPLSAVSRLEWAFFTISSLSLIVSLGFTVERLISLKKDTDDYTFAIMLCFTSLFCFFYIVHGILKERYHEIAVFIFSSILLLVYLILNVVSPSQTAEASIQKKVRLGVAVFFLLGIIYLGGKVAHGYWSERRLLFRINAKEDLQGMLGWLFLCSSLIFFDVQLQGTMLIFVMNHGTHLSHIEIIVLAVGPVVTLLGAIAGECTIRKESKVWLSIFVVLWFPNVVYIGLKLYDLKPSESWTVLYKATVACAVVALLIRLALAFTMYKVVRNFGRGLREKLSAGESLESLRPSTYYRYSAPDVGVAHSPGSGSHWDQSGRVN</sequence>
<proteinExistence type="predicted"/>